<evidence type="ECO:0000256" key="1">
    <source>
        <dbReference type="SAM" id="MobiDB-lite"/>
    </source>
</evidence>
<dbReference type="Proteomes" id="UP000014909">
    <property type="component" value="Chromosome"/>
</dbReference>
<dbReference type="BioCyc" id="AMAC1300253:G12YX-1509-MONOMER"/>
<proteinExistence type="predicted"/>
<reference evidence="2 3" key="1">
    <citation type="journal article" date="2013" name="Genome Biol. Evol.">
        <title>Genomic Diversity of "Deep Ecotype" Alteromonas macleodii Isolates: Evidence for Pan-Mediterranean Clonal Frames.</title>
        <authorList>
            <person name="Lopez-Perez M."/>
            <person name="Gonzaga A."/>
            <person name="Rodriguez-Valera F."/>
        </authorList>
    </citation>
    <scope>NUCLEOTIDE SEQUENCE [LARGE SCALE GENOMIC DNA]</scope>
    <source>
        <strain evidence="3">'English Channel 615'</strain>
    </source>
</reference>
<evidence type="ECO:0000313" key="3">
    <source>
        <dbReference type="Proteomes" id="UP000014909"/>
    </source>
</evidence>
<accession>S5AGL0</accession>
<dbReference type="HOGENOM" id="CLU_132089_0_0_6"/>
<dbReference type="InterPro" id="IPR036388">
    <property type="entry name" value="WH-like_DNA-bd_sf"/>
</dbReference>
<gene>
    <name evidence="2" type="ORF">I633_09455</name>
</gene>
<sequence>MIVNRAELADVLGVSVVTIDNRIARGLPVERKGREGKSYKFETSDVIDWHVKNQISKDNPQGTPEGASNGSPSDLKQRKLEAETEISELERDKRRIELAEKKGLVVLVEDVVQGFANEIANLRAQLLNLPRRVAPLIVGEMHEDRVKEVLEDEIDILLTELHERALKEAEELNDE</sequence>
<evidence type="ECO:0000313" key="2">
    <source>
        <dbReference type="EMBL" id="AGP77896.1"/>
    </source>
</evidence>
<dbReference type="Pfam" id="PF07471">
    <property type="entry name" value="Phage_Nu1"/>
    <property type="match status" value="1"/>
</dbReference>
<dbReference type="InterPro" id="IPR010906">
    <property type="entry name" value="Phage_lambda_Nu1_terminase-ssu"/>
</dbReference>
<organism evidence="2 3">
    <name type="scientific">Alteromonas mediterranea 615</name>
    <dbReference type="NCBI Taxonomy" id="1300253"/>
    <lineage>
        <taxon>Bacteria</taxon>
        <taxon>Pseudomonadati</taxon>
        <taxon>Pseudomonadota</taxon>
        <taxon>Gammaproteobacteria</taxon>
        <taxon>Alteromonadales</taxon>
        <taxon>Alteromonadaceae</taxon>
        <taxon>Alteromonas/Salinimonas group</taxon>
        <taxon>Alteromonas</taxon>
    </lineage>
</organism>
<feature type="compositionally biased region" description="Polar residues" evidence="1">
    <location>
        <begin position="54"/>
        <end position="74"/>
    </location>
</feature>
<dbReference type="EMBL" id="CP004846">
    <property type="protein sequence ID" value="AGP77896.1"/>
    <property type="molecule type" value="Genomic_DNA"/>
</dbReference>
<dbReference type="KEGG" id="amh:I633_09455"/>
<feature type="region of interest" description="Disordered" evidence="1">
    <location>
        <begin position="54"/>
        <end position="79"/>
    </location>
</feature>
<protein>
    <submittedName>
        <fullName evidence="2">Phage DNA packaging Nu1</fullName>
    </submittedName>
</protein>
<dbReference type="AlphaFoldDB" id="S5AGL0"/>
<dbReference type="SUPFAM" id="SSF46955">
    <property type="entry name" value="Putative DNA-binding domain"/>
    <property type="match status" value="1"/>
</dbReference>
<name>S5AGL0_9ALTE</name>
<dbReference type="Gene3D" id="1.10.10.10">
    <property type="entry name" value="Winged helix-like DNA-binding domain superfamily/Winged helix DNA-binding domain"/>
    <property type="match status" value="1"/>
</dbReference>
<dbReference type="InterPro" id="IPR009061">
    <property type="entry name" value="DNA-bd_dom_put_sf"/>
</dbReference>